<evidence type="ECO:0000313" key="2">
    <source>
        <dbReference type="Proteomes" id="UP001371456"/>
    </source>
</evidence>
<protein>
    <submittedName>
        <fullName evidence="1">Uncharacterized protein</fullName>
    </submittedName>
</protein>
<dbReference type="PANTHER" id="PTHR33116">
    <property type="entry name" value="REVERSE TRANSCRIPTASE ZINC-BINDING DOMAIN-CONTAINING PROTEIN-RELATED-RELATED"/>
    <property type="match status" value="1"/>
</dbReference>
<gene>
    <name evidence="1" type="ORF">RDI58_005609</name>
</gene>
<dbReference type="AlphaFoldDB" id="A0AAN8YMQ3"/>
<comment type="caution">
    <text evidence="1">The sequence shown here is derived from an EMBL/GenBank/DDBJ whole genome shotgun (WGS) entry which is preliminary data.</text>
</comment>
<dbReference type="Proteomes" id="UP001371456">
    <property type="component" value="Unassembled WGS sequence"/>
</dbReference>
<keyword evidence="2" id="KW-1185">Reference proteome</keyword>
<proteinExistence type="predicted"/>
<dbReference type="PANTHER" id="PTHR33116:SF66">
    <property type="entry name" value="REVERSE TRANSCRIPTASE ZINC-BINDING DOMAIN-CONTAINING PROTEIN"/>
    <property type="match status" value="1"/>
</dbReference>
<accession>A0AAN8YMQ3</accession>
<dbReference type="EMBL" id="JBANQN010000002">
    <property type="protein sequence ID" value="KAK6797907.1"/>
    <property type="molecule type" value="Genomic_DNA"/>
</dbReference>
<organism evidence="1 2">
    <name type="scientific">Solanum bulbocastanum</name>
    <name type="common">Wild potato</name>
    <dbReference type="NCBI Taxonomy" id="147425"/>
    <lineage>
        <taxon>Eukaryota</taxon>
        <taxon>Viridiplantae</taxon>
        <taxon>Streptophyta</taxon>
        <taxon>Embryophyta</taxon>
        <taxon>Tracheophyta</taxon>
        <taxon>Spermatophyta</taxon>
        <taxon>Magnoliopsida</taxon>
        <taxon>eudicotyledons</taxon>
        <taxon>Gunneridae</taxon>
        <taxon>Pentapetalae</taxon>
        <taxon>asterids</taxon>
        <taxon>lamiids</taxon>
        <taxon>Solanales</taxon>
        <taxon>Solanaceae</taxon>
        <taxon>Solanoideae</taxon>
        <taxon>Solaneae</taxon>
        <taxon>Solanum</taxon>
    </lineage>
</organism>
<sequence>MKVEDIRKQLKSLQEDMRDPAAVALHRQQERGLQNRVAPNTINSLVTAEGNIAQSQEEIEGEVCTFYKELLGKAAQKIPSVNIDTMKHGNTLNREQQVLLAAKMTKEEVEKALKDINDMKAPGIDGFNACFFKKGLDIKEAAYYSRIPLSSQVGDTNSVRQLYKCFMEFSNASGLVANVDKSSVYFGGVRQTVQDQILHELQVVKGELPFRKFLWTGNVEASKKALIAWEKLCWPKASGGMYFLDVFTWNNAAIGKLLWNLCNGFSG</sequence>
<reference evidence="1 2" key="1">
    <citation type="submission" date="2024-02" db="EMBL/GenBank/DDBJ databases">
        <title>de novo genome assembly of Solanum bulbocastanum strain 11H21.</title>
        <authorList>
            <person name="Hosaka A.J."/>
        </authorList>
    </citation>
    <scope>NUCLEOTIDE SEQUENCE [LARGE SCALE GENOMIC DNA]</scope>
    <source>
        <tissue evidence="1">Young leaves</tissue>
    </source>
</reference>
<evidence type="ECO:0000313" key="1">
    <source>
        <dbReference type="EMBL" id="KAK6797907.1"/>
    </source>
</evidence>
<name>A0AAN8YMQ3_SOLBU</name>